<evidence type="ECO:0000256" key="3">
    <source>
        <dbReference type="ARBA" id="ARBA00022807"/>
    </source>
</evidence>
<dbReference type="Pfam" id="PF00656">
    <property type="entry name" value="Peptidase_C14"/>
    <property type="match status" value="1"/>
</dbReference>
<dbReference type="InterPro" id="IPR011600">
    <property type="entry name" value="Pept_C14_caspase"/>
</dbReference>
<dbReference type="EMBL" id="MU155278">
    <property type="protein sequence ID" value="KAF9476893.1"/>
    <property type="molecule type" value="Genomic_DNA"/>
</dbReference>
<organism evidence="6 7">
    <name type="scientific">Pholiota conissans</name>
    <dbReference type="NCBI Taxonomy" id="109636"/>
    <lineage>
        <taxon>Eukaryota</taxon>
        <taxon>Fungi</taxon>
        <taxon>Dikarya</taxon>
        <taxon>Basidiomycota</taxon>
        <taxon>Agaricomycotina</taxon>
        <taxon>Agaricomycetes</taxon>
        <taxon>Agaricomycetidae</taxon>
        <taxon>Agaricales</taxon>
        <taxon>Agaricineae</taxon>
        <taxon>Strophariaceae</taxon>
        <taxon>Pholiota</taxon>
    </lineage>
</organism>
<feature type="region of interest" description="Disordered" evidence="4">
    <location>
        <begin position="38"/>
        <end position="60"/>
    </location>
</feature>
<dbReference type="GO" id="GO:0005737">
    <property type="term" value="C:cytoplasm"/>
    <property type="evidence" value="ECO:0007669"/>
    <property type="project" value="TreeGrafter"/>
</dbReference>
<accession>A0A9P5YXH5</accession>
<evidence type="ECO:0000256" key="2">
    <source>
        <dbReference type="ARBA" id="ARBA00022703"/>
    </source>
</evidence>
<protein>
    <recommendedName>
        <fullName evidence="5">Peptidase C14 caspase domain-containing protein</fullName>
    </recommendedName>
</protein>
<comment type="caution">
    <text evidence="6">The sequence shown here is derived from an EMBL/GenBank/DDBJ whole genome shotgun (WGS) entry which is preliminary data.</text>
</comment>
<comment type="similarity">
    <text evidence="1">Belongs to the peptidase C14B family.</text>
</comment>
<keyword evidence="2" id="KW-0053">Apoptosis</keyword>
<sequence length="794" mass="87417">MGLFSFIPGSIRAFYTALRGGESSDSDSFGEPQIATSVQSNVQSIRPDDKASPSNNRTLNSSDEAFVASSDMSVKMANLDLTATKEGNSKPRLFGLLIGINTYNRDSHVVSASGDRGSRLFSKTPQGTTASFTNLRGAVADAQNFQDYLTSDLGIPGDQVQLLCDKEATREKIIKSFRDLATSEKIQYGDAIVIFYAGHGAQALPPKRLERQTGCPTLIELLVPYDFNDYPEKQEYMGIPDYTLAALLNQIAEVKGNNITVIFDCCHSASALRGGLSTASNQSHTITRAGPELKFHLPDALDQEIWGAATYATRGMTTFPRLRHLGAASYVFFSACASYELAREEEGRGCFSSALLVLLKELGSHTLSCSQIITRLNKIKGQSPQCEGRHADRFIFHGFSSSLRKRFFYVSNTRKGRRANVSSSEFILEGGSVDGFTIGDEFTVYDTESNKEQTRPIGKLILHKFSAREDLALLKIPDGAPPFVLPCTPAPALLTRPASPYLQLYIGDTKDASLVSRIDELDLYNTISIASDRKSAHIALSSAASQGLNQLRFEVVDTILVDRGLDCGHHLVDDSIEKVDLAKILKDLAHYYWHLKRGTPNDPSFPVDISLYELEQNDPPQFLPIDADDNLYNSALGVVELDVDDELDQFGESVPLKPYGMKVTNNSPDDLYPALFYFDNLKFTIETIYHSSLAKNNAESPLKKGESITIGYGLGAGATVPPFTFSLSDTEKDMEFGFLKLILSTSPINLQHIEQKNPVFEQYRSLKQIEVSVGSAPPISWASFNILVIQRLRE</sequence>
<dbReference type="InterPro" id="IPR029030">
    <property type="entry name" value="Caspase-like_dom_sf"/>
</dbReference>
<dbReference type="AlphaFoldDB" id="A0A9P5YXH5"/>
<dbReference type="PANTHER" id="PTHR48104:SF30">
    <property type="entry name" value="METACASPASE-1"/>
    <property type="match status" value="1"/>
</dbReference>
<keyword evidence="3" id="KW-0788">Thiol protease</keyword>
<name>A0A9P5YXH5_9AGAR</name>
<evidence type="ECO:0000256" key="1">
    <source>
        <dbReference type="ARBA" id="ARBA00009005"/>
    </source>
</evidence>
<dbReference type="GO" id="GO:0006508">
    <property type="term" value="P:proteolysis"/>
    <property type="evidence" value="ECO:0007669"/>
    <property type="project" value="InterPro"/>
</dbReference>
<evidence type="ECO:0000313" key="7">
    <source>
        <dbReference type="Proteomes" id="UP000807469"/>
    </source>
</evidence>
<dbReference type="PANTHER" id="PTHR48104">
    <property type="entry name" value="METACASPASE-4"/>
    <property type="match status" value="1"/>
</dbReference>
<dbReference type="Proteomes" id="UP000807469">
    <property type="component" value="Unassembled WGS sequence"/>
</dbReference>
<evidence type="ECO:0000259" key="5">
    <source>
        <dbReference type="Pfam" id="PF00656"/>
    </source>
</evidence>
<feature type="domain" description="Peptidase C14 caspase" evidence="5">
    <location>
        <begin position="133"/>
        <end position="378"/>
    </location>
</feature>
<dbReference type="Gene3D" id="3.40.50.1460">
    <property type="match status" value="1"/>
</dbReference>
<keyword evidence="3" id="KW-0378">Hydrolase</keyword>
<dbReference type="OrthoDB" id="3223806at2759"/>
<dbReference type="SUPFAM" id="SSF52129">
    <property type="entry name" value="Caspase-like"/>
    <property type="match status" value="1"/>
</dbReference>
<dbReference type="GO" id="GO:0006915">
    <property type="term" value="P:apoptotic process"/>
    <property type="evidence" value="ECO:0007669"/>
    <property type="project" value="UniProtKB-KW"/>
</dbReference>
<gene>
    <name evidence="6" type="ORF">BDN70DRAFT_838545</name>
</gene>
<dbReference type="InterPro" id="IPR050452">
    <property type="entry name" value="Metacaspase"/>
</dbReference>
<reference evidence="6" key="1">
    <citation type="submission" date="2020-11" db="EMBL/GenBank/DDBJ databases">
        <authorList>
            <consortium name="DOE Joint Genome Institute"/>
            <person name="Ahrendt S."/>
            <person name="Riley R."/>
            <person name="Andreopoulos W."/>
            <person name="Labutti K."/>
            <person name="Pangilinan J."/>
            <person name="Ruiz-Duenas F.J."/>
            <person name="Barrasa J.M."/>
            <person name="Sanchez-Garcia M."/>
            <person name="Camarero S."/>
            <person name="Miyauchi S."/>
            <person name="Serrano A."/>
            <person name="Linde D."/>
            <person name="Babiker R."/>
            <person name="Drula E."/>
            <person name="Ayuso-Fernandez I."/>
            <person name="Pacheco R."/>
            <person name="Padilla G."/>
            <person name="Ferreira P."/>
            <person name="Barriuso J."/>
            <person name="Kellner H."/>
            <person name="Castanera R."/>
            <person name="Alfaro M."/>
            <person name="Ramirez L."/>
            <person name="Pisabarro A.G."/>
            <person name="Kuo A."/>
            <person name="Tritt A."/>
            <person name="Lipzen A."/>
            <person name="He G."/>
            <person name="Yan M."/>
            <person name="Ng V."/>
            <person name="Cullen D."/>
            <person name="Martin F."/>
            <person name="Rosso M.-N."/>
            <person name="Henrissat B."/>
            <person name="Hibbett D."/>
            <person name="Martinez A.T."/>
            <person name="Grigoriev I.V."/>
        </authorList>
    </citation>
    <scope>NUCLEOTIDE SEQUENCE</scope>
    <source>
        <strain evidence="6">CIRM-BRFM 674</strain>
    </source>
</reference>
<evidence type="ECO:0000256" key="4">
    <source>
        <dbReference type="SAM" id="MobiDB-lite"/>
    </source>
</evidence>
<keyword evidence="3" id="KW-0645">Protease</keyword>
<keyword evidence="7" id="KW-1185">Reference proteome</keyword>
<proteinExistence type="inferred from homology"/>
<dbReference type="GO" id="GO:0004197">
    <property type="term" value="F:cysteine-type endopeptidase activity"/>
    <property type="evidence" value="ECO:0007669"/>
    <property type="project" value="InterPro"/>
</dbReference>
<evidence type="ECO:0000313" key="6">
    <source>
        <dbReference type="EMBL" id="KAF9476893.1"/>
    </source>
</evidence>